<name>A0A0A3IBI1_9BACI</name>
<dbReference type="EMBL" id="JPVP01000060">
    <property type="protein sequence ID" value="KGR82136.1"/>
    <property type="molecule type" value="Genomic_DNA"/>
</dbReference>
<dbReference type="InterPro" id="IPR036388">
    <property type="entry name" value="WH-like_DNA-bd_sf"/>
</dbReference>
<sequence>MSIQIFILSKLMKGNSYPYELEKQLSNPVPLNTFAGLTESKLSYHFESLVKQGLIEPAGVMIEENSSERQVFAITEKGREELPKRIYRLLDGAKNITDMVLGLANLKYVDREKVVEILKQKLESRIARRERVEEIRRQAPIDKENEPLVDLIGKYMKTKGEHTIEWLEELIEEIRQGHI</sequence>
<comment type="caution">
    <text evidence="1">The sequence shown here is derived from an EMBL/GenBank/DDBJ whole genome shotgun (WGS) entry which is preliminary data.</text>
</comment>
<dbReference type="SUPFAM" id="SSF46785">
    <property type="entry name" value="Winged helix' DNA-binding domain"/>
    <property type="match status" value="1"/>
</dbReference>
<dbReference type="OrthoDB" id="9808762at2"/>
<dbReference type="PANTHER" id="PTHR43252">
    <property type="entry name" value="TRANSCRIPTIONAL REGULATOR YQJI"/>
    <property type="match status" value="1"/>
</dbReference>
<dbReference type="eggNOG" id="COG1695">
    <property type="taxonomic scope" value="Bacteria"/>
</dbReference>
<reference evidence="1 2" key="1">
    <citation type="submission" date="2014-02" db="EMBL/GenBank/DDBJ databases">
        <title>Draft genome sequence of Lysinibacillus odysseyi NBRC 100172.</title>
        <authorList>
            <person name="Zhang F."/>
            <person name="Wang G."/>
            <person name="Zhang L."/>
        </authorList>
    </citation>
    <scope>NUCLEOTIDE SEQUENCE [LARGE SCALE GENOMIC DNA]</scope>
    <source>
        <strain evidence="1 2">NBRC 100172</strain>
    </source>
</reference>
<proteinExistence type="predicted"/>
<dbReference type="AlphaFoldDB" id="A0A0A3IBI1"/>
<gene>
    <name evidence="1" type="ORF">CD32_22885</name>
</gene>
<dbReference type="STRING" id="1220589.CD32_22885"/>
<dbReference type="Gene3D" id="1.10.10.10">
    <property type="entry name" value="Winged helix-like DNA-binding domain superfamily/Winged helix DNA-binding domain"/>
    <property type="match status" value="1"/>
</dbReference>
<keyword evidence="2" id="KW-1185">Reference proteome</keyword>
<dbReference type="Proteomes" id="UP000030437">
    <property type="component" value="Unassembled WGS sequence"/>
</dbReference>
<organism evidence="1 2">
    <name type="scientific">Lysinibacillus odysseyi 34hs-1 = NBRC 100172</name>
    <dbReference type="NCBI Taxonomy" id="1220589"/>
    <lineage>
        <taxon>Bacteria</taxon>
        <taxon>Bacillati</taxon>
        <taxon>Bacillota</taxon>
        <taxon>Bacilli</taxon>
        <taxon>Bacillales</taxon>
        <taxon>Bacillaceae</taxon>
        <taxon>Lysinibacillus</taxon>
    </lineage>
</organism>
<dbReference type="InterPro" id="IPR036390">
    <property type="entry name" value="WH_DNA-bd_sf"/>
</dbReference>
<evidence type="ECO:0000313" key="1">
    <source>
        <dbReference type="EMBL" id="KGR82136.1"/>
    </source>
</evidence>
<protein>
    <submittedName>
        <fullName evidence="1">Transcriptional regulator</fullName>
    </submittedName>
</protein>
<dbReference type="PANTHER" id="PTHR43252:SF2">
    <property type="entry name" value="TRANSCRIPTION REGULATOR, PADR-LIKE FAMILY"/>
    <property type="match status" value="1"/>
</dbReference>
<accession>A0A0A3IBI1</accession>
<evidence type="ECO:0000313" key="2">
    <source>
        <dbReference type="Proteomes" id="UP000030437"/>
    </source>
</evidence>
<dbReference type="RefSeq" id="WP_036159351.1">
    <property type="nucleotide sequence ID" value="NZ_AVCX01000001.1"/>
</dbReference>